<dbReference type="GO" id="GO:0005886">
    <property type="term" value="C:plasma membrane"/>
    <property type="evidence" value="ECO:0007669"/>
    <property type="project" value="UniProtKB-SubCell"/>
</dbReference>
<dbReference type="GO" id="GO:0008188">
    <property type="term" value="F:neuropeptide receptor activity"/>
    <property type="evidence" value="ECO:0007669"/>
    <property type="project" value="InterPro"/>
</dbReference>
<evidence type="ECO:0000256" key="5">
    <source>
        <dbReference type="ARBA" id="ARBA00023040"/>
    </source>
</evidence>
<evidence type="ECO:0000256" key="13">
    <source>
        <dbReference type="ARBA" id="ARBA00075893"/>
    </source>
</evidence>
<evidence type="ECO:0000256" key="2">
    <source>
        <dbReference type="ARBA" id="ARBA00022475"/>
    </source>
</evidence>
<name>A0A6P3VG33_CLUHA</name>
<feature type="transmembrane region" description="Helical" evidence="17">
    <location>
        <begin position="56"/>
        <end position="83"/>
    </location>
</feature>
<evidence type="ECO:0000256" key="9">
    <source>
        <dbReference type="ARBA" id="ARBA00023180"/>
    </source>
</evidence>
<feature type="compositionally biased region" description="Polar residues" evidence="16">
    <location>
        <begin position="450"/>
        <end position="476"/>
    </location>
</feature>
<feature type="region of interest" description="Disordered" evidence="16">
    <location>
        <begin position="434"/>
        <end position="482"/>
    </location>
</feature>
<dbReference type="SMART" id="SM01381">
    <property type="entry name" value="7TM_GPCR_Srsx"/>
    <property type="match status" value="1"/>
</dbReference>
<dbReference type="Pfam" id="PF00001">
    <property type="entry name" value="7tm_1"/>
    <property type="match status" value="1"/>
</dbReference>
<dbReference type="Proteomes" id="UP000515152">
    <property type="component" value="Chromosome 7"/>
</dbReference>
<keyword evidence="2" id="KW-1003">Cell membrane</keyword>
<dbReference type="KEGG" id="char:105889889"/>
<keyword evidence="8 15" id="KW-0675">Receptor</keyword>
<evidence type="ECO:0000256" key="12">
    <source>
        <dbReference type="ARBA" id="ARBA00074417"/>
    </source>
</evidence>
<feature type="transmembrane region" description="Helical" evidence="17">
    <location>
        <begin position="95"/>
        <end position="115"/>
    </location>
</feature>
<dbReference type="InterPro" id="IPR017452">
    <property type="entry name" value="GPCR_Rhodpsn_7TM"/>
</dbReference>
<keyword evidence="19" id="KW-1185">Reference proteome</keyword>
<gene>
    <name evidence="20" type="primary">npffr1l2</name>
</gene>
<feature type="domain" description="G-protein coupled receptors family 1 profile" evidence="18">
    <location>
        <begin position="74"/>
        <end position="350"/>
    </location>
</feature>
<dbReference type="PANTHER" id="PTHR24241:SF82">
    <property type="entry name" value="NEUROPEPTIDE FF RECEPTOR 1-RELATED"/>
    <property type="match status" value="1"/>
</dbReference>
<evidence type="ECO:0000256" key="16">
    <source>
        <dbReference type="SAM" id="MobiDB-lite"/>
    </source>
</evidence>
<comment type="subcellular location">
    <subcellularLocation>
        <location evidence="1">Cell membrane</location>
        <topology evidence="1">Multi-pass membrane protein</topology>
    </subcellularLocation>
</comment>
<keyword evidence="5 15" id="KW-0297">G-protein coupled receptor</keyword>
<feature type="transmembrane region" description="Helical" evidence="17">
    <location>
        <begin position="174"/>
        <end position="196"/>
    </location>
</feature>
<dbReference type="SUPFAM" id="SSF81321">
    <property type="entry name" value="Family A G protein-coupled receptor-like"/>
    <property type="match status" value="1"/>
</dbReference>
<dbReference type="OrthoDB" id="5975505at2759"/>
<comment type="function">
    <text evidence="11">Receptor for NPAF (A-18-F-amide) and NPFF (F-8-F-amide) neuropeptides, also known as morphine-modulating peptides. Can also be activated by a variety of naturally occurring or synthetic FMRF-amide like ligands. This receptor mediates its action by association with G proteins that activate a phosphatidylinositol-calcium second messenger system.</text>
</comment>
<evidence type="ECO:0000256" key="3">
    <source>
        <dbReference type="ARBA" id="ARBA00022692"/>
    </source>
</evidence>
<dbReference type="GO" id="GO:0042277">
    <property type="term" value="F:peptide binding"/>
    <property type="evidence" value="ECO:0007669"/>
    <property type="project" value="TreeGrafter"/>
</dbReference>
<keyword evidence="6 17" id="KW-0472">Membrane</keyword>
<evidence type="ECO:0000256" key="6">
    <source>
        <dbReference type="ARBA" id="ARBA00023136"/>
    </source>
</evidence>
<evidence type="ECO:0000256" key="8">
    <source>
        <dbReference type="ARBA" id="ARBA00023170"/>
    </source>
</evidence>
<evidence type="ECO:0000313" key="20">
    <source>
        <dbReference type="RefSeq" id="XP_012671276.1"/>
    </source>
</evidence>
<keyword evidence="7" id="KW-1015">Disulfide bond</keyword>
<proteinExistence type="inferred from homology"/>
<evidence type="ECO:0000256" key="4">
    <source>
        <dbReference type="ARBA" id="ARBA00022989"/>
    </source>
</evidence>
<sequence>MDEVALEMDVWLDPAVPLIDIHFSWTGNYSNGSMSNISAGNSSDHPYPYYQHSPPVAASLILVYLFIFLLCMVGNGLVCLIVVKNRRMRTVTNLFILNLAVSDLLVGIFCIPTTLVDNLITGWPFSNMVCKISGLVQGMSVSASVFTLVAIAVDRFRCIVYPFQPKLTLLVAKATIGMIWVLAIVIISPSAVMLTVERMENHYMVHNQDYNHTYPMYRCFENWPDPKMHKIYTMVLFAHIYLVPLSLIILMYSCIGVKLYTTTVVSSGEPHETQPHGARPLVSNKKIKIIKMLSMVALLFMLSWLPLWTLLLLIDYGDLNKDQLELLTSYFFPFAHWLAFSNSSVNPIIYGYYNENFKRGFQAICQTYSCCCHLQSGLRPRDSREGGQANLAYGLRNMATNTNALNFAVRNRVHTGKDLQESVHIELEPRKKPWRYAETGESETVPGDSSRASDMNNKKGPQTENVEMMSPNSARISQAWDH</sequence>
<feature type="transmembrane region" description="Helical" evidence="17">
    <location>
        <begin position="293"/>
        <end position="314"/>
    </location>
</feature>
<dbReference type="PROSITE" id="PS50262">
    <property type="entry name" value="G_PROTEIN_RECEP_F1_2"/>
    <property type="match status" value="1"/>
</dbReference>
<dbReference type="GeneID" id="105889889"/>
<evidence type="ECO:0000256" key="11">
    <source>
        <dbReference type="ARBA" id="ARBA00025478"/>
    </source>
</evidence>
<evidence type="ECO:0000256" key="15">
    <source>
        <dbReference type="RuleBase" id="RU000688"/>
    </source>
</evidence>
<evidence type="ECO:0000256" key="10">
    <source>
        <dbReference type="ARBA" id="ARBA00023224"/>
    </source>
</evidence>
<dbReference type="PANTHER" id="PTHR24241">
    <property type="entry name" value="NEUROPEPTIDE RECEPTOR-RELATED G-PROTEIN COUPLED RECEPTOR"/>
    <property type="match status" value="1"/>
</dbReference>
<dbReference type="AlphaFoldDB" id="A0A6P3VG33"/>
<dbReference type="RefSeq" id="XP_012671276.1">
    <property type="nucleotide sequence ID" value="XM_012815822.3"/>
</dbReference>
<keyword evidence="3 15" id="KW-0812">Transmembrane</keyword>
<accession>A0A6P3VG33</accession>
<evidence type="ECO:0000259" key="18">
    <source>
        <dbReference type="PROSITE" id="PS50262"/>
    </source>
</evidence>
<reference evidence="20" key="1">
    <citation type="submission" date="2025-08" db="UniProtKB">
        <authorList>
            <consortium name="RefSeq"/>
        </authorList>
    </citation>
    <scope>IDENTIFICATION</scope>
</reference>
<dbReference type="InterPro" id="IPR005395">
    <property type="entry name" value="NPFF_rcpt"/>
</dbReference>
<keyword evidence="4 17" id="KW-1133">Transmembrane helix</keyword>
<dbReference type="PRINTS" id="PR00237">
    <property type="entry name" value="GPCRRHODOPSN"/>
</dbReference>
<comment type="similarity">
    <text evidence="15">Belongs to the G-protein coupled receptor 1 family.</text>
</comment>
<dbReference type="FunFam" id="1.20.1070.10:FF:000153">
    <property type="entry name" value="Neuropeptide FF receptor 1"/>
    <property type="match status" value="1"/>
</dbReference>
<evidence type="ECO:0000256" key="1">
    <source>
        <dbReference type="ARBA" id="ARBA00004651"/>
    </source>
</evidence>
<evidence type="ECO:0000256" key="14">
    <source>
        <dbReference type="ARBA" id="ARBA00082066"/>
    </source>
</evidence>
<keyword evidence="9" id="KW-0325">Glycoprotein</keyword>
<dbReference type="PRINTS" id="PR01570">
    <property type="entry name" value="NPFFRECEPTOR"/>
</dbReference>
<organism evidence="19 20">
    <name type="scientific">Clupea harengus</name>
    <name type="common">Atlantic herring</name>
    <dbReference type="NCBI Taxonomy" id="7950"/>
    <lineage>
        <taxon>Eukaryota</taxon>
        <taxon>Metazoa</taxon>
        <taxon>Chordata</taxon>
        <taxon>Craniata</taxon>
        <taxon>Vertebrata</taxon>
        <taxon>Euteleostomi</taxon>
        <taxon>Actinopterygii</taxon>
        <taxon>Neopterygii</taxon>
        <taxon>Teleostei</taxon>
        <taxon>Clupei</taxon>
        <taxon>Clupeiformes</taxon>
        <taxon>Clupeoidei</taxon>
        <taxon>Clupeidae</taxon>
        <taxon>Clupea</taxon>
    </lineage>
</organism>
<evidence type="ECO:0000256" key="17">
    <source>
        <dbReference type="SAM" id="Phobius"/>
    </source>
</evidence>
<feature type="transmembrane region" description="Helical" evidence="17">
    <location>
        <begin position="135"/>
        <end position="153"/>
    </location>
</feature>
<evidence type="ECO:0000313" key="19">
    <source>
        <dbReference type="Proteomes" id="UP000515152"/>
    </source>
</evidence>
<feature type="transmembrane region" description="Helical" evidence="17">
    <location>
        <begin position="231"/>
        <end position="252"/>
    </location>
</feature>
<dbReference type="CTD" id="570189"/>
<keyword evidence="10 15" id="KW-0807">Transducer</keyword>
<protein>
    <recommendedName>
        <fullName evidence="12">Neuropeptide FF receptor 1</fullName>
    </recommendedName>
    <alternativeName>
        <fullName evidence="14">G-protein coupled receptor 147</fullName>
    </alternativeName>
    <alternativeName>
        <fullName evidence="13">RFamide-related peptide receptor OT7T022</fullName>
    </alternativeName>
</protein>
<dbReference type="Gene3D" id="1.20.1070.10">
    <property type="entry name" value="Rhodopsin 7-helix transmembrane proteins"/>
    <property type="match status" value="1"/>
</dbReference>
<feature type="transmembrane region" description="Helical" evidence="17">
    <location>
        <begin position="334"/>
        <end position="353"/>
    </location>
</feature>
<dbReference type="GO" id="GO:0032870">
    <property type="term" value="P:cellular response to hormone stimulus"/>
    <property type="evidence" value="ECO:0007669"/>
    <property type="project" value="TreeGrafter"/>
</dbReference>
<dbReference type="PROSITE" id="PS00237">
    <property type="entry name" value="G_PROTEIN_RECEP_F1_1"/>
    <property type="match status" value="1"/>
</dbReference>
<evidence type="ECO:0000256" key="7">
    <source>
        <dbReference type="ARBA" id="ARBA00023157"/>
    </source>
</evidence>
<dbReference type="InterPro" id="IPR000276">
    <property type="entry name" value="GPCR_Rhodpsn"/>
</dbReference>